<dbReference type="EMBL" id="BSYR01000078">
    <property type="protein sequence ID" value="GMJ15757.1"/>
    <property type="molecule type" value="Genomic_DNA"/>
</dbReference>
<comment type="similarity">
    <text evidence="2">Belongs to the APC3/CDC27 family.</text>
</comment>
<dbReference type="Pfam" id="PF12895">
    <property type="entry name" value="ANAPC3"/>
    <property type="match status" value="1"/>
</dbReference>
<evidence type="ECO:0000256" key="1">
    <source>
        <dbReference type="ARBA" id="ARBA00022803"/>
    </source>
</evidence>
<dbReference type="InterPro" id="IPR011990">
    <property type="entry name" value="TPR-like_helical_dom_sf"/>
</dbReference>
<dbReference type="PANTHER" id="PTHR12558:SF13">
    <property type="entry name" value="CELL DIVISION CYCLE PROTEIN 27 HOMOLOG"/>
    <property type="match status" value="1"/>
</dbReference>
<reference evidence="3" key="1">
    <citation type="submission" date="2023-05" db="EMBL/GenBank/DDBJ databases">
        <title>Genome and transcriptome analyses reveal genes involved in the formation of fine ridges on petal epidermal cells in Hibiscus trionum.</title>
        <authorList>
            <person name="Koshimizu S."/>
            <person name="Masuda S."/>
            <person name="Ishii T."/>
            <person name="Shirasu K."/>
            <person name="Hoshino A."/>
            <person name="Arita M."/>
        </authorList>
    </citation>
    <scope>NUCLEOTIDE SEQUENCE</scope>
    <source>
        <strain evidence="3">Hamamatsu line</strain>
    </source>
</reference>
<organism evidence="3 4">
    <name type="scientific">Hibiscus trionum</name>
    <name type="common">Flower of an hour</name>
    <dbReference type="NCBI Taxonomy" id="183268"/>
    <lineage>
        <taxon>Eukaryota</taxon>
        <taxon>Viridiplantae</taxon>
        <taxon>Streptophyta</taxon>
        <taxon>Embryophyta</taxon>
        <taxon>Tracheophyta</taxon>
        <taxon>Spermatophyta</taxon>
        <taxon>Magnoliopsida</taxon>
        <taxon>eudicotyledons</taxon>
        <taxon>Gunneridae</taxon>
        <taxon>Pentapetalae</taxon>
        <taxon>rosids</taxon>
        <taxon>malvids</taxon>
        <taxon>Malvales</taxon>
        <taxon>Malvaceae</taxon>
        <taxon>Malvoideae</taxon>
        <taxon>Hibiscus</taxon>
    </lineage>
</organism>
<dbReference type="PANTHER" id="PTHR12558">
    <property type="entry name" value="CELL DIVISION CYCLE 16,23,27"/>
    <property type="match status" value="1"/>
</dbReference>
<dbReference type="AlphaFoldDB" id="A0A9W7JI00"/>
<dbReference type="GO" id="GO:0051301">
    <property type="term" value="P:cell division"/>
    <property type="evidence" value="ECO:0007669"/>
    <property type="project" value="TreeGrafter"/>
</dbReference>
<comment type="caution">
    <text evidence="3">The sequence shown here is derived from an EMBL/GenBank/DDBJ whole genome shotgun (WGS) entry which is preliminary data.</text>
</comment>
<name>A0A9W7JI00_HIBTR</name>
<dbReference type="GO" id="GO:0016567">
    <property type="term" value="P:protein ubiquitination"/>
    <property type="evidence" value="ECO:0007669"/>
    <property type="project" value="TreeGrafter"/>
</dbReference>
<evidence type="ECO:0000313" key="3">
    <source>
        <dbReference type="EMBL" id="GMJ15757.1"/>
    </source>
</evidence>
<keyword evidence="4" id="KW-1185">Reference proteome</keyword>
<accession>A0A9W7JI00</accession>
<dbReference type="GO" id="GO:0031145">
    <property type="term" value="P:anaphase-promoting complex-dependent catabolic process"/>
    <property type="evidence" value="ECO:0007669"/>
    <property type="project" value="TreeGrafter"/>
</dbReference>
<keyword evidence="1" id="KW-0802">TPR repeat</keyword>
<evidence type="ECO:0000256" key="2">
    <source>
        <dbReference type="ARBA" id="ARBA00038210"/>
    </source>
</evidence>
<dbReference type="GO" id="GO:0005680">
    <property type="term" value="C:anaphase-promoting complex"/>
    <property type="evidence" value="ECO:0007669"/>
    <property type="project" value="TreeGrafter"/>
</dbReference>
<dbReference type="Gene3D" id="1.25.40.10">
    <property type="entry name" value="Tetratricopeptide repeat domain"/>
    <property type="match status" value="1"/>
</dbReference>
<dbReference type="GO" id="GO:0005737">
    <property type="term" value="C:cytoplasm"/>
    <property type="evidence" value="ECO:0007669"/>
    <property type="project" value="TreeGrafter"/>
</dbReference>
<sequence>MPSSFANVFVLSSLPRVIWPLGGWWFFACANFAGLTLEQINLLIEKPTRKLIFFLRRVNLQLLASCYMQNNQAYSACHILKGMQTTQSRNLFVMPCFQMDLLNEAETVLCSANDPGGEIPNGAAGHYLLGLICWYTDRKKSVIHHFRLSLSMDLLLWAAYEELCILGASEEATVVFREAAALCIQKQYLYHGLASPNLHASNAS</sequence>
<protein>
    <submittedName>
        <fullName evidence="3">Uncharacterized protein</fullName>
    </submittedName>
</protein>
<dbReference type="Proteomes" id="UP001165190">
    <property type="component" value="Unassembled WGS sequence"/>
</dbReference>
<dbReference type="OrthoDB" id="852107at2759"/>
<proteinExistence type="inferred from homology"/>
<evidence type="ECO:0000313" key="4">
    <source>
        <dbReference type="Proteomes" id="UP001165190"/>
    </source>
</evidence>
<gene>
    <name evidence="3" type="ORF">HRI_005244900</name>
</gene>
<dbReference type="GO" id="GO:0007091">
    <property type="term" value="P:metaphase/anaphase transition of mitotic cell cycle"/>
    <property type="evidence" value="ECO:0007669"/>
    <property type="project" value="TreeGrafter"/>
</dbReference>